<name>A0A7W7AJ61_9SPHN</name>
<protein>
    <recommendedName>
        <fullName evidence="3">DNA-binding protein</fullName>
    </recommendedName>
</protein>
<sequence length="109" mass="12150">MTRDDLARSAERILERRRMRDRFFQGDLDGFGEPAWDMLLTLVARGGTTPAELLVAAVPMDADIVRNYLLWLQSHSLAAIEGETVSLARRGWEQMAGYLAAEAQWAAAA</sequence>
<evidence type="ECO:0008006" key="3">
    <source>
        <dbReference type="Google" id="ProtNLM"/>
    </source>
</evidence>
<evidence type="ECO:0000313" key="1">
    <source>
        <dbReference type="EMBL" id="MBB4617993.1"/>
    </source>
</evidence>
<dbReference type="EMBL" id="JACHNY010000004">
    <property type="protein sequence ID" value="MBB4617993.1"/>
    <property type="molecule type" value="Genomic_DNA"/>
</dbReference>
<gene>
    <name evidence="1" type="ORF">GGQ96_002129</name>
</gene>
<comment type="caution">
    <text evidence="1">The sequence shown here is derived from an EMBL/GenBank/DDBJ whole genome shotgun (WGS) entry which is preliminary data.</text>
</comment>
<accession>A0A7W7AJ61</accession>
<evidence type="ECO:0000313" key="2">
    <source>
        <dbReference type="Proteomes" id="UP000574769"/>
    </source>
</evidence>
<dbReference type="Proteomes" id="UP000574769">
    <property type="component" value="Unassembled WGS sequence"/>
</dbReference>
<dbReference type="RefSeq" id="WP_184114391.1">
    <property type="nucleotide sequence ID" value="NZ_JACHNY010000004.1"/>
</dbReference>
<organism evidence="1 2">
    <name type="scientific">Sphingomonas abaci</name>
    <dbReference type="NCBI Taxonomy" id="237611"/>
    <lineage>
        <taxon>Bacteria</taxon>
        <taxon>Pseudomonadati</taxon>
        <taxon>Pseudomonadota</taxon>
        <taxon>Alphaproteobacteria</taxon>
        <taxon>Sphingomonadales</taxon>
        <taxon>Sphingomonadaceae</taxon>
        <taxon>Sphingomonas</taxon>
    </lineage>
</organism>
<keyword evidence="2" id="KW-1185">Reference proteome</keyword>
<reference evidence="1 2" key="1">
    <citation type="submission" date="2020-08" db="EMBL/GenBank/DDBJ databases">
        <title>Genomic Encyclopedia of Type Strains, Phase IV (KMG-IV): sequencing the most valuable type-strain genomes for metagenomic binning, comparative biology and taxonomic classification.</title>
        <authorList>
            <person name="Goeker M."/>
        </authorList>
    </citation>
    <scope>NUCLEOTIDE SEQUENCE [LARGE SCALE GENOMIC DNA]</scope>
    <source>
        <strain evidence="1 2">DSM 15867</strain>
    </source>
</reference>
<dbReference type="AlphaFoldDB" id="A0A7W7AJ61"/>
<proteinExistence type="predicted"/>